<sequence length="169" mass="18819">MKVAILIDELVEDSEFIYPLYRFKEEKWEVDVIGTTVKSVKGKKGGIFKTEKSIDSILENDYDILFIPGGYAPDRLRRSKKILDFVSAMYNKGKIIGSICHGPWVLISAGIVKEKKITGYYAIKDDIINSGAIYTGNPVEADGNLFTGTDPDAMPHLLHRIIEYAKSGG</sequence>
<keyword evidence="3" id="KW-0645">Protease</keyword>
<evidence type="ECO:0000256" key="1">
    <source>
        <dbReference type="ARBA" id="ARBA00008542"/>
    </source>
</evidence>
<evidence type="ECO:0000313" key="4">
    <source>
        <dbReference type="Proteomes" id="UP000282321"/>
    </source>
</evidence>
<dbReference type="Proteomes" id="UP000282321">
    <property type="component" value="Unassembled WGS sequence"/>
</dbReference>
<dbReference type="PROSITE" id="PS51276">
    <property type="entry name" value="PEPTIDASE_C56_PFPI"/>
    <property type="match status" value="1"/>
</dbReference>
<gene>
    <name evidence="3" type="ORF">DRP44_06200</name>
</gene>
<accession>A0A660S8N4</accession>
<dbReference type="SUPFAM" id="SSF52317">
    <property type="entry name" value="Class I glutamine amidotransferase-like"/>
    <property type="match status" value="1"/>
</dbReference>
<dbReference type="EMBL" id="QNBC01000087">
    <property type="protein sequence ID" value="RKX65492.1"/>
    <property type="molecule type" value="Genomic_DNA"/>
</dbReference>
<dbReference type="PANTHER" id="PTHR42733">
    <property type="entry name" value="DJ-1 PROTEIN"/>
    <property type="match status" value="1"/>
</dbReference>
<organism evidence="3 4">
    <name type="scientific">candidate division TA06 bacterium</name>
    <dbReference type="NCBI Taxonomy" id="2250710"/>
    <lineage>
        <taxon>Bacteria</taxon>
        <taxon>Bacteria division TA06</taxon>
    </lineage>
</organism>
<dbReference type="InterPro" id="IPR029062">
    <property type="entry name" value="Class_I_gatase-like"/>
</dbReference>
<dbReference type="CDD" id="cd03134">
    <property type="entry name" value="GATase1_PfpI_like"/>
    <property type="match status" value="1"/>
</dbReference>
<reference evidence="3 4" key="1">
    <citation type="submission" date="2018-06" db="EMBL/GenBank/DDBJ databases">
        <title>Extensive metabolic versatility and redundancy in microbially diverse, dynamic hydrothermal sediments.</title>
        <authorList>
            <person name="Dombrowski N."/>
            <person name="Teske A."/>
            <person name="Baker B.J."/>
        </authorList>
    </citation>
    <scope>NUCLEOTIDE SEQUENCE [LARGE SCALE GENOMIC DNA]</scope>
    <source>
        <strain evidence="3">B35_G9</strain>
    </source>
</reference>
<dbReference type="InterPro" id="IPR002818">
    <property type="entry name" value="DJ-1/PfpI"/>
</dbReference>
<dbReference type="GO" id="GO:0006508">
    <property type="term" value="P:proteolysis"/>
    <property type="evidence" value="ECO:0007669"/>
    <property type="project" value="UniProtKB-KW"/>
</dbReference>
<dbReference type="Pfam" id="PF01965">
    <property type="entry name" value="DJ-1_PfpI"/>
    <property type="match status" value="1"/>
</dbReference>
<dbReference type="PANTHER" id="PTHR42733:SF13">
    <property type="entry name" value="DJ-1_PFPI DOMAIN-CONTAINING PROTEIN"/>
    <property type="match status" value="1"/>
</dbReference>
<comment type="similarity">
    <text evidence="1">Belongs to the peptidase C56 family.</text>
</comment>
<name>A0A660S8N4_UNCT6</name>
<dbReference type="NCBIfam" id="TIGR01382">
    <property type="entry name" value="PfpI"/>
    <property type="match status" value="1"/>
</dbReference>
<keyword evidence="3" id="KW-0378">Hydrolase</keyword>
<evidence type="ECO:0000313" key="3">
    <source>
        <dbReference type="EMBL" id="RKX65492.1"/>
    </source>
</evidence>
<dbReference type="Gene3D" id="3.40.50.880">
    <property type="match status" value="1"/>
</dbReference>
<dbReference type="InterPro" id="IPR006286">
    <property type="entry name" value="C56_PfpI-like"/>
</dbReference>
<dbReference type="GO" id="GO:0008233">
    <property type="term" value="F:peptidase activity"/>
    <property type="evidence" value="ECO:0007669"/>
    <property type="project" value="UniProtKB-KW"/>
</dbReference>
<dbReference type="AlphaFoldDB" id="A0A660S8N4"/>
<comment type="caution">
    <text evidence="3">The sequence shown here is derived from an EMBL/GenBank/DDBJ whole genome shotgun (WGS) entry which is preliminary data.</text>
</comment>
<evidence type="ECO:0000259" key="2">
    <source>
        <dbReference type="Pfam" id="PF01965"/>
    </source>
</evidence>
<feature type="domain" description="DJ-1/PfpI" evidence="2">
    <location>
        <begin position="1"/>
        <end position="163"/>
    </location>
</feature>
<proteinExistence type="inferred from homology"/>
<protein>
    <submittedName>
        <fullName evidence="3">Protease</fullName>
    </submittedName>
</protein>